<dbReference type="GO" id="GO:0016887">
    <property type="term" value="F:ATP hydrolysis activity"/>
    <property type="evidence" value="ECO:0007669"/>
    <property type="project" value="InterPro"/>
</dbReference>
<reference evidence="10 11" key="2">
    <citation type="submission" date="2018-10" db="EMBL/GenBank/DDBJ databases">
        <authorList>
            <consortium name="Pathogen Informatics"/>
        </authorList>
    </citation>
    <scope>NUCLEOTIDE SEQUENCE [LARGE SCALE GENOMIC DNA]</scope>
</reference>
<dbReference type="InterPro" id="IPR010448">
    <property type="entry name" value="Torsin"/>
</dbReference>
<dbReference type="InterPro" id="IPR049337">
    <property type="entry name" value="TOR1A_C"/>
</dbReference>
<evidence type="ECO:0000256" key="5">
    <source>
        <dbReference type="ARBA" id="ARBA00022824"/>
    </source>
</evidence>
<proteinExistence type="inferred from homology"/>
<dbReference type="STRING" id="51028.A0A0N4V954"/>
<dbReference type="PRINTS" id="PR00300">
    <property type="entry name" value="CLPPROTEASEA"/>
</dbReference>
<organism evidence="12">
    <name type="scientific">Enterobius vermicularis</name>
    <name type="common">Human pinworm</name>
    <dbReference type="NCBI Taxonomy" id="51028"/>
    <lineage>
        <taxon>Eukaryota</taxon>
        <taxon>Metazoa</taxon>
        <taxon>Ecdysozoa</taxon>
        <taxon>Nematoda</taxon>
        <taxon>Chromadorea</taxon>
        <taxon>Rhabditida</taxon>
        <taxon>Spirurina</taxon>
        <taxon>Oxyuridomorpha</taxon>
        <taxon>Oxyuroidea</taxon>
        <taxon>Oxyuridae</taxon>
        <taxon>Enterobius</taxon>
    </lineage>
</organism>
<evidence type="ECO:0000256" key="8">
    <source>
        <dbReference type="SAM" id="SignalP"/>
    </source>
</evidence>
<dbReference type="InterPro" id="IPR027417">
    <property type="entry name" value="P-loop_NTPase"/>
</dbReference>
<dbReference type="GO" id="GO:0005788">
    <property type="term" value="C:endoplasmic reticulum lumen"/>
    <property type="evidence" value="ECO:0007669"/>
    <property type="project" value="UniProtKB-SubCell"/>
</dbReference>
<dbReference type="Gene3D" id="3.40.50.300">
    <property type="entry name" value="P-loop containing nucleotide triphosphate hydrolases"/>
    <property type="match status" value="1"/>
</dbReference>
<feature type="chain" id="PRO_5043122763" evidence="8">
    <location>
        <begin position="20"/>
        <end position="308"/>
    </location>
</feature>
<dbReference type="InterPro" id="IPR001270">
    <property type="entry name" value="ClpA/B"/>
</dbReference>
<feature type="signal peptide" evidence="8">
    <location>
        <begin position="1"/>
        <end position="19"/>
    </location>
</feature>
<dbReference type="GO" id="GO:0005524">
    <property type="term" value="F:ATP binding"/>
    <property type="evidence" value="ECO:0007669"/>
    <property type="project" value="UniProtKB-KW"/>
</dbReference>
<evidence type="ECO:0000313" key="12">
    <source>
        <dbReference type="WBParaSite" id="EVEC_0000695601-mRNA-1"/>
    </source>
</evidence>
<dbReference type="Pfam" id="PF06309">
    <property type="entry name" value="Torsin"/>
    <property type="match status" value="1"/>
</dbReference>
<dbReference type="EMBL" id="UXUI01008527">
    <property type="protein sequence ID" value="VDD91730.1"/>
    <property type="molecule type" value="Genomic_DNA"/>
</dbReference>
<dbReference type="GO" id="GO:0071218">
    <property type="term" value="P:cellular response to misfolded protein"/>
    <property type="evidence" value="ECO:0007669"/>
    <property type="project" value="TreeGrafter"/>
</dbReference>
<dbReference type="SUPFAM" id="SSF52540">
    <property type="entry name" value="P-loop containing nucleoside triphosphate hydrolases"/>
    <property type="match status" value="1"/>
</dbReference>
<keyword evidence="11" id="KW-1185">Reference proteome</keyword>
<accession>A0A0N4V954</accession>
<sequence>MFPCYWLAPLSWSFLFLELESLMRKDLYGQHLAQQTVLGAISSHWNNRLVFQPGCFKSPKKALAISFHGWTGSGKTYLSTMIAESMKGMKSAYVHMFVSTLHFADFRRVVDYQNELKAWIHGNASLCERNLFIFDEVDKMPSKVMDVIKPFIDHYDSLEGVDYRKNIFIFLSNSGGNEIAQRTLQHYNAGKMREQITLEEMERVLIQEAFNSEGGLKTSELISRHLIDHFVPFLPLERKHILLCIRDYLRSQGYTVTNERITDIAETLQYFPKSNGIYSSSGCKRVAQKAELYMSKEMAEGQEFSDDL</sequence>
<evidence type="ECO:0000256" key="4">
    <source>
        <dbReference type="ARBA" id="ARBA00022741"/>
    </source>
</evidence>
<gene>
    <name evidence="10" type="ORF">EVEC_LOCUS6481</name>
</gene>
<evidence type="ECO:0000256" key="7">
    <source>
        <dbReference type="ARBA" id="ARBA00023180"/>
    </source>
</evidence>
<name>A0A0N4V954_ENTVE</name>
<evidence type="ECO:0000313" key="11">
    <source>
        <dbReference type="Proteomes" id="UP000274131"/>
    </source>
</evidence>
<dbReference type="Proteomes" id="UP000274131">
    <property type="component" value="Unassembled WGS sequence"/>
</dbReference>
<evidence type="ECO:0000256" key="1">
    <source>
        <dbReference type="ARBA" id="ARBA00004319"/>
    </source>
</evidence>
<keyword evidence="7" id="KW-0325">Glycoprotein</keyword>
<evidence type="ECO:0000256" key="2">
    <source>
        <dbReference type="ARBA" id="ARBA00006235"/>
    </source>
</evidence>
<evidence type="ECO:0000256" key="6">
    <source>
        <dbReference type="ARBA" id="ARBA00022840"/>
    </source>
</evidence>
<evidence type="ECO:0000259" key="9">
    <source>
        <dbReference type="Pfam" id="PF21376"/>
    </source>
</evidence>
<feature type="domain" description="Torsin-1A C-terminal" evidence="9">
    <location>
        <begin position="236"/>
        <end position="293"/>
    </location>
</feature>
<evidence type="ECO:0000313" key="10">
    <source>
        <dbReference type="EMBL" id="VDD91730.1"/>
    </source>
</evidence>
<protein>
    <submittedName>
        <fullName evidence="12">Torsin</fullName>
    </submittedName>
</protein>
<comment type="similarity">
    <text evidence="2">Belongs to the ClpA/ClpB family. Torsin subfamily.</text>
</comment>
<comment type="subcellular location">
    <subcellularLocation>
        <location evidence="1">Endoplasmic reticulum lumen</location>
    </subcellularLocation>
</comment>
<keyword evidence="6" id="KW-0067">ATP-binding</keyword>
<keyword evidence="5" id="KW-0256">Endoplasmic reticulum</keyword>
<dbReference type="WBParaSite" id="EVEC_0000695601-mRNA-1">
    <property type="protein sequence ID" value="EVEC_0000695601-mRNA-1"/>
    <property type="gene ID" value="EVEC_0000695601"/>
</dbReference>
<keyword evidence="4" id="KW-0547">Nucleotide-binding</keyword>
<dbReference type="Pfam" id="PF21376">
    <property type="entry name" value="TOR1A_C"/>
    <property type="match status" value="1"/>
</dbReference>
<reference evidence="12" key="1">
    <citation type="submission" date="2016-04" db="UniProtKB">
        <authorList>
            <consortium name="WormBaseParasite"/>
        </authorList>
    </citation>
    <scope>IDENTIFICATION</scope>
</reference>
<dbReference type="PANTHER" id="PTHR10760:SF2">
    <property type="entry name" value="LD13476P-RELATED"/>
    <property type="match status" value="1"/>
</dbReference>
<dbReference type="PANTHER" id="PTHR10760">
    <property type="entry name" value="TORSIN"/>
    <property type="match status" value="1"/>
</dbReference>
<dbReference type="OrthoDB" id="19623at2759"/>
<dbReference type="AlphaFoldDB" id="A0A0N4V954"/>
<dbReference type="FunFam" id="3.40.50.300:FF:002276">
    <property type="entry name" value="Torsin, putative"/>
    <property type="match status" value="1"/>
</dbReference>
<evidence type="ECO:0000256" key="3">
    <source>
        <dbReference type="ARBA" id="ARBA00022729"/>
    </source>
</evidence>
<keyword evidence="3 8" id="KW-0732">Signal</keyword>